<dbReference type="EMBL" id="FXTO01000007">
    <property type="protein sequence ID" value="SMO59756.1"/>
    <property type="molecule type" value="Genomic_DNA"/>
</dbReference>
<reference evidence="1 2" key="1">
    <citation type="submission" date="2017-05" db="EMBL/GenBank/DDBJ databases">
        <authorList>
            <person name="Varghese N."/>
            <person name="Submissions S."/>
        </authorList>
    </citation>
    <scope>NUCLEOTIDE SEQUENCE [LARGE SCALE GENOMIC DNA]</scope>
    <source>
        <strain evidence="1 2">DSM 29506</strain>
    </source>
</reference>
<dbReference type="Proteomes" id="UP000316030">
    <property type="component" value="Unassembled WGS sequence"/>
</dbReference>
<organism evidence="1 2">
    <name type="scientific">Thalassovita litoralis</name>
    <dbReference type="NCBI Taxonomy" id="1010611"/>
    <lineage>
        <taxon>Bacteria</taxon>
        <taxon>Pseudomonadati</taxon>
        <taxon>Pseudomonadota</taxon>
        <taxon>Alphaproteobacteria</taxon>
        <taxon>Rhodobacterales</taxon>
        <taxon>Roseobacteraceae</taxon>
        <taxon>Thalassovita</taxon>
    </lineage>
</organism>
<dbReference type="AlphaFoldDB" id="A0A521CJY9"/>
<evidence type="ECO:0000313" key="1">
    <source>
        <dbReference type="EMBL" id="SMO59756.1"/>
    </source>
</evidence>
<proteinExistence type="predicted"/>
<gene>
    <name evidence="1" type="ORF">SAMN06265173_1077</name>
</gene>
<accession>A0A521CJY9</accession>
<keyword evidence="2" id="KW-1185">Reference proteome</keyword>
<evidence type="ECO:0000313" key="2">
    <source>
        <dbReference type="Proteomes" id="UP000316030"/>
    </source>
</evidence>
<sequence>MDRKQQLSNVAFGGDWSEAVEPGERTALCLLRLAEAVRNCQEEDPATPDVLEALDWLAARISRGALLRSAFLKAAQHPIPELRQSELWRTLRTIRSLVGEAAGR</sequence>
<name>A0A521CJY9_9RHOB</name>
<protein>
    <submittedName>
        <fullName evidence="1">Uncharacterized protein</fullName>
    </submittedName>
</protein>